<feature type="coiled-coil region" evidence="4">
    <location>
        <begin position="132"/>
        <end position="180"/>
    </location>
</feature>
<dbReference type="NCBIfam" id="TIGR00496">
    <property type="entry name" value="frr"/>
    <property type="match status" value="1"/>
</dbReference>
<dbReference type="Proteomes" id="UP000721415">
    <property type="component" value="Unassembled WGS sequence"/>
</dbReference>
<dbReference type="RefSeq" id="WP_197113231.1">
    <property type="nucleotide sequence ID" value="NZ_JACBXQ010000001.1"/>
</dbReference>
<dbReference type="Gene3D" id="1.10.132.20">
    <property type="entry name" value="Ribosome-recycling factor"/>
    <property type="match status" value="1"/>
</dbReference>
<reference evidence="6 7" key="1">
    <citation type="submission" date="2020-07" db="EMBL/GenBank/DDBJ databases">
        <title>Facklamia lactis sp. nov., isolated from raw milk.</title>
        <authorList>
            <person name="Doll E.V."/>
            <person name="Huptas C."/>
            <person name="Staib L."/>
            <person name="Wenning M."/>
            <person name="Scherer S."/>
        </authorList>
    </citation>
    <scope>NUCLEOTIDE SEQUENCE [LARGE SCALE GENOMIC DNA]</scope>
    <source>
        <strain evidence="6 7">DSM 111018</strain>
    </source>
</reference>
<evidence type="ECO:0000259" key="5">
    <source>
        <dbReference type="Pfam" id="PF01765"/>
    </source>
</evidence>
<evidence type="ECO:0000256" key="1">
    <source>
        <dbReference type="ARBA" id="ARBA00005912"/>
    </source>
</evidence>
<dbReference type="Gene3D" id="3.30.1360.40">
    <property type="match status" value="1"/>
</dbReference>
<dbReference type="InterPro" id="IPR023584">
    <property type="entry name" value="Ribosome_recyc_fac_dom"/>
</dbReference>
<gene>
    <name evidence="3 6" type="primary">frr</name>
    <name evidence="6" type="ORF">HZY91_00115</name>
</gene>
<dbReference type="HAMAP" id="MF_00040">
    <property type="entry name" value="RRF"/>
    <property type="match status" value="1"/>
</dbReference>
<evidence type="ECO:0000256" key="2">
    <source>
        <dbReference type="ARBA" id="ARBA00022917"/>
    </source>
</evidence>
<evidence type="ECO:0000256" key="4">
    <source>
        <dbReference type="SAM" id="Coils"/>
    </source>
</evidence>
<evidence type="ECO:0000313" key="6">
    <source>
        <dbReference type="EMBL" id="MBG9985291.1"/>
    </source>
</evidence>
<comment type="caution">
    <text evidence="6">The sequence shown here is derived from an EMBL/GenBank/DDBJ whole genome shotgun (WGS) entry which is preliminary data.</text>
</comment>
<dbReference type="PANTHER" id="PTHR20982:SF3">
    <property type="entry name" value="MITOCHONDRIAL RIBOSOME RECYCLING FACTOR PSEUDO 1"/>
    <property type="match status" value="1"/>
</dbReference>
<dbReference type="Pfam" id="PF01765">
    <property type="entry name" value="RRF"/>
    <property type="match status" value="1"/>
</dbReference>
<name>A0ABS0LPI8_9LACT</name>
<comment type="similarity">
    <text evidence="1 3">Belongs to the RRF family.</text>
</comment>
<dbReference type="InterPro" id="IPR036191">
    <property type="entry name" value="RRF_sf"/>
</dbReference>
<feature type="domain" description="Ribosome recycling factor" evidence="5">
    <location>
        <begin position="21"/>
        <end position="182"/>
    </location>
</feature>
<proteinExistence type="inferred from homology"/>
<sequence>MADNLLKDTKSRMNKTIEAYQRELGTIRAGVANASILDRVSVEYYGAPTPLNQLASITIPEPRMLVISPYDKNSLQDIEKGILMSDVGITPTSDGDVIRLVIPALTKERREDLVKVVGKEQENAKVAIRNIRRDAIDEAKKLEKANELTEDDVKSYEKDIQKLTDEATKEIDQLTSVKEDEIRNN</sequence>
<dbReference type="SUPFAM" id="SSF55194">
    <property type="entry name" value="Ribosome recycling factor, RRF"/>
    <property type="match status" value="1"/>
</dbReference>
<keyword evidence="7" id="KW-1185">Reference proteome</keyword>
<dbReference type="PANTHER" id="PTHR20982">
    <property type="entry name" value="RIBOSOME RECYCLING FACTOR"/>
    <property type="match status" value="1"/>
</dbReference>
<protein>
    <recommendedName>
        <fullName evidence="3">Ribosome-recycling factor</fullName>
        <shortName evidence="3">RRF</shortName>
    </recommendedName>
    <alternativeName>
        <fullName evidence="3">Ribosome-releasing factor</fullName>
    </alternativeName>
</protein>
<keyword evidence="4" id="KW-0175">Coiled coil</keyword>
<comment type="subcellular location">
    <subcellularLocation>
        <location evidence="3">Cytoplasm</location>
    </subcellularLocation>
</comment>
<accession>A0ABS0LPI8</accession>
<dbReference type="EMBL" id="JACBXQ010000001">
    <property type="protein sequence ID" value="MBG9985291.1"/>
    <property type="molecule type" value="Genomic_DNA"/>
</dbReference>
<dbReference type="InterPro" id="IPR002661">
    <property type="entry name" value="Ribosome_recyc_fac"/>
</dbReference>
<dbReference type="CDD" id="cd00520">
    <property type="entry name" value="RRF"/>
    <property type="match status" value="1"/>
</dbReference>
<evidence type="ECO:0000256" key="3">
    <source>
        <dbReference type="HAMAP-Rule" id="MF_00040"/>
    </source>
</evidence>
<comment type="function">
    <text evidence="3">Responsible for the release of ribosomes from messenger RNA at the termination of protein biosynthesis. May increase the efficiency of translation by recycling ribosomes from one round of translation to another.</text>
</comment>
<evidence type="ECO:0000313" key="7">
    <source>
        <dbReference type="Proteomes" id="UP000721415"/>
    </source>
</evidence>
<organism evidence="6 7">
    <name type="scientific">Facklamia lactis</name>
    <dbReference type="NCBI Taxonomy" id="2749967"/>
    <lineage>
        <taxon>Bacteria</taxon>
        <taxon>Bacillati</taxon>
        <taxon>Bacillota</taxon>
        <taxon>Bacilli</taxon>
        <taxon>Lactobacillales</taxon>
        <taxon>Aerococcaceae</taxon>
        <taxon>Facklamia</taxon>
    </lineage>
</organism>
<keyword evidence="2 3" id="KW-0648">Protein biosynthesis</keyword>
<keyword evidence="3" id="KW-0963">Cytoplasm</keyword>